<comment type="caution">
    <text evidence="3">The sequence shown here is derived from an EMBL/GenBank/DDBJ whole genome shotgun (WGS) entry which is preliminary data.</text>
</comment>
<evidence type="ECO:0000256" key="2">
    <source>
        <dbReference type="SAM" id="Phobius"/>
    </source>
</evidence>
<feature type="transmembrane region" description="Helical" evidence="2">
    <location>
        <begin position="61"/>
        <end position="79"/>
    </location>
</feature>
<keyword evidence="1" id="KW-0175">Coiled coil</keyword>
<evidence type="ECO:0000313" key="4">
    <source>
        <dbReference type="Proteomes" id="UP001373196"/>
    </source>
</evidence>
<gene>
    <name evidence="3" type="ORF">WF834_00655</name>
</gene>
<dbReference type="InterPro" id="IPR010699">
    <property type="entry name" value="DUF1275"/>
</dbReference>
<dbReference type="PANTHER" id="PTHR37314:SF4">
    <property type="entry name" value="UPF0700 TRANSMEMBRANE PROTEIN YOAK"/>
    <property type="match status" value="1"/>
</dbReference>
<keyword evidence="2" id="KW-0472">Membrane</keyword>
<evidence type="ECO:0000313" key="3">
    <source>
        <dbReference type="EMBL" id="MEJ5194696.1"/>
    </source>
</evidence>
<feature type="transmembrane region" description="Helical" evidence="2">
    <location>
        <begin position="201"/>
        <end position="218"/>
    </location>
</feature>
<organism evidence="3 4">
    <name type="scientific">Faecalibacterium wellingii</name>
    <dbReference type="NCBI Taxonomy" id="2929491"/>
    <lineage>
        <taxon>Bacteria</taxon>
        <taxon>Bacillati</taxon>
        <taxon>Bacillota</taxon>
        <taxon>Clostridia</taxon>
        <taxon>Eubacteriales</taxon>
        <taxon>Oscillospiraceae</taxon>
        <taxon>Faecalibacterium</taxon>
    </lineage>
</organism>
<feature type="transmembrane region" description="Helical" evidence="2">
    <location>
        <begin position="173"/>
        <end position="189"/>
    </location>
</feature>
<name>A0AB35Y071_9FIRM</name>
<keyword evidence="2" id="KW-1133">Transmembrane helix</keyword>
<reference evidence="3" key="1">
    <citation type="submission" date="2024-03" db="EMBL/GenBank/DDBJ databases">
        <authorList>
            <person name="Plomp N."/>
            <person name="Harmsen H.J."/>
        </authorList>
    </citation>
    <scope>NUCLEOTIDE SEQUENCE</scope>
    <source>
        <strain evidence="3">HTF-128</strain>
    </source>
</reference>
<accession>A0AB35Y071</accession>
<dbReference type="AlphaFoldDB" id="A0AB35Y071"/>
<dbReference type="EMBL" id="JBBFGL010000001">
    <property type="protein sequence ID" value="MEJ5194696.1"/>
    <property type="molecule type" value="Genomic_DNA"/>
</dbReference>
<protein>
    <submittedName>
        <fullName evidence="3">YoaK family protein</fullName>
    </submittedName>
</protein>
<sequence>MKQKHRGQMSESFLTAVFLSLSGGLQDAYTYLFRGKVFANAQTGNIVLLSSNLMDGNWERVLHYLVPLCAFALGVLTAEKMQEHFRNMQRLHWRQLVVLGEVLLLFLVGFLPQEQNLLANAIVSFSCAMQVQAFRKVNGYAFASTMCIGDLRSGVEALCVWSRTREPKAKDRMLRYFGIILLFALGSGIGSKSCVWLGGRAIWISCGLLLVSFALMFIREDLEENPVIEKDLAEIRQETREIDHALRQELQEQQQELRESAAPHHR</sequence>
<dbReference type="Pfam" id="PF06912">
    <property type="entry name" value="DUF1275"/>
    <property type="match status" value="1"/>
</dbReference>
<proteinExistence type="predicted"/>
<feature type="coiled-coil region" evidence="1">
    <location>
        <begin position="228"/>
        <end position="256"/>
    </location>
</feature>
<feature type="transmembrane region" description="Helical" evidence="2">
    <location>
        <begin position="91"/>
        <end position="111"/>
    </location>
</feature>
<dbReference type="RefSeq" id="WP_339394491.1">
    <property type="nucleotide sequence ID" value="NZ_JBBFGL010000001.1"/>
</dbReference>
<evidence type="ECO:0000256" key="1">
    <source>
        <dbReference type="SAM" id="Coils"/>
    </source>
</evidence>
<dbReference type="PANTHER" id="PTHR37314">
    <property type="entry name" value="SLR0142 PROTEIN"/>
    <property type="match status" value="1"/>
</dbReference>
<keyword evidence="2" id="KW-0812">Transmembrane</keyword>
<dbReference type="Proteomes" id="UP001373196">
    <property type="component" value="Unassembled WGS sequence"/>
</dbReference>